<evidence type="ECO:0000313" key="2">
    <source>
        <dbReference type="Proteomes" id="UP001501729"/>
    </source>
</evidence>
<name>A0AAV3UBD4_9EURY</name>
<dbReference type="Proteomes" id="UP001501729">
    <property type="component" value="Unassembled WGS sequence"/>
</dbReference>
<evidence type="ECO:0008006" key="3">
    <source>
        <dbReference type="Google" id="ProtNLM"/>
    </source>
</evidence>
<dbReference type="RefSeq" id="WP_227775277.1">
    <property type="nucleotide sequence ID" value="NZ_BAABKX010000001.1"/>
</dbReference>
<organism evidence="1 2">
    <name type="scientific">Haladaptatus pallidirubidus</name>
    <dbReference type="NCBI Taxonomy" id="1008152"/>
    <lineage>
        <taxon>Archaea</taxon>
        <taxon>Methanobacteriati</taxon>
        <taxon>Methanobacteriota</taxon>
        <taxon>Stenosarchaea group</taxon>
        <taxon>Halobacteria</taxon>
        <taxon>Halobacteriales</taxon>
        <taxon>Haladaptataceae</taxon>
        <taxon>Haladaptatus</taxon>
    </lineage>
</organism>
<dbReference type="EMBL" id="BAABKX010000001">
    <property type="protein sequence ID" value="GAA5041949.1"/>
    <property type="molecule type" value="Genomic_DNA"/>
</dbReference>
<reference evidence="1 2" key="1">
    <citation type="journal article" date="2019" name="Int. J. Syst. Evol. Microbiol.">
        <title>The Global Catalogue of Microorganisms (GCM) 10K type strain sequencing project: providing services to taxonomists for standard genome sequencing and annotation.</title>
        <authorList>
            <consortium name="The Broad Institute Genomics Platform"/>
            <consortium name="The Broad Institute Genome Sequencing Center for Infectious Disease"/>
            <person name="Wu L."/>
            <person name="Ma J."/>
        </authorList>
    </citation>
    <scope>NUCLEOTIDE SEQUENCE [LARGE SCALE GENOMIC DNA]</scope>
    <source>
        <strain evidence="1 2">JCM 17504</strain>
    </source>
</reference>
<gene>
    <name evidence="1" type="ORF">GCM10025751_04750</name>
</gene>
<sequence length="109" mass="12116">MGDQAVEPIQRPCCVCGELMLSDSLGALWYRDVDGNHGPFCSEECVDRHKKGDVNEKNTEWDWTIRGTAHVSGLDALPNVILDMHEVAEYAVFSDGETLLLKPVDEVEP</sequence>
<comment type="caution">
    <text evidence="1">The sequence shown here is derived from an EMBL/GenBank/DDBJ whole genome shotgun (WGS) entry which is preliminary data.</text>
</comment>
<protein>
    <recommendedName>
        <fullName evidence="3">MYM-type domain-containing protein</fullName>
    </recommendedName>
</protein>
<keyword evidence="2" id="KW-1185">Reference proteome</keyword>
<evidence type="ECO:0000313" key="1">
    <source>
        <dbReference type="EMBL" id="GAA5041949.1"/>
    </source>
</evidence>
<dbReference type="GeneID" id="68615161"/>
<accession>A0AAV3UBD4</accession>
<dbReference type="AlphaFoldDB" id="A0AAV3UBD4"/>
<proteinExistence type="predicted"/>